<dbReference type="EMBL" id="CACRTF010000017">
    <property type="protein sequence ID" value="VYT45400.1"/>
    <property type="molecule type" value="Genomic_DNA"/>
</dbReference>
<reference evidence="2" key="1">
    <citation type="submission" date="2019-11" db="EMBL/GenBank/DDBJ databases">
        <authorList>
            <person name="Feng L."/>
        </authorList>
    </citation>
    <scope>NUCLEOTIDE SEQUENCE</scope>
    <source>
        <strain evidence="2">CbolteaeLFYP116</strain>
    </source>
</reference>
<keyword evidence="1" id="KW-0472">Membrane</keyword>
<keyword evidence="1" id="KW-0812">Transmembrane</keyword>
<proteinExistence type="predicted"/>
<dbReference type="AlphaFoldDB" id="A0A6N2WUJ3"/>
<sequence length="201" mass="19691">MQKTGPRREVLFRIPVVYQFILVVTAAAAFGDSWTRSSGCAGGRAAASRIAPGCIVKALPIAIAEAFPVCLASGTGTDIMAAASAVTAAAGASASAVAAAAGASTSAVTAAAGASTSAVAAAAGASASAVTAAAGTSASTVVTATTTSTITTVPSTSTKSKATHILHSPFLLVCTISYGTPRQSVSDCLYVFYCHPLFFFS</sequence>
<protein>
    <submittedName>
        <fullName evidence="2">Uncharacterized protein</fullName>
    </submittedName>
</protein>
<accession>A0A6N2WUJ3</accession>
<evidence type="ECO:0000313" key="2">
    <source>
        <dbReference type="EMBL" id="VYT45400.1"/>
    </source>
</evidence>
<name>A0A6N2WUJ3_9FIRM</name>
<feature type="transmembrane region" description="Helical" evidence="1">
    <location>
        <begin position="12"/>
        <end position="31"/>
    </location>
</feature>
<gene>
    <name evidence="2" type="ORF">CBLFYP116_03980</name>
</gene>
<evidence type="ECO:0000256" key="1">
    <source>
        <dbReference type="SAM" id="Phobius"/>
    </source>
</evidence>
<keyword evidence="1" id="KW-1133">Transmembrane helix</keyword>
<organism evidence="2">
    <name type="scientific">Enterocloster bolteae</name>
    <dbReference type="NCBI Taxonomy" id="208479"/>
    <lineage>
        <taxon>Bacteria</taxon>
        <taxon>Bacillati</taxon>
        <taxon>Bacillota</taxon>
        <taxon>Clostridia</taxon>
        <taxon>Lachnospirales</taxon>
        <taxon>Lachnospiraceae</taxon>
        <taxon>Enterocloster</taxon>
    </lineage>
</organism>